<comment type="caution">
    <text evidence="12">The sequence shown here is derived from an EMBL/GenBank/DDBJ whole genome shotgun (WGS) entry which is preliminary data.</text>
</comment>
<evidence type="ECO:0000256" key="10">
    <source>
        <dbReference type="SAM" id="Phobius"/>
    </source>
</evidence>
<reference evidence="12 13" key="1">
    <citation type="submission" date="2022-05" db="EMBL/GenBank/DDBJ databases">
        <authorList>
            <consortium name="Genoscope - CEA"/>
            <person name="William W."/>
        </authorList>
    </citation>
    <scope>NUCLEOTIDE SEQUENCE [LARGE SCALE GENOMIC DNA]</scope>
</reference>
<keyword evidence="7 9" id="KW-0675">Receptor</keyword>
<dbReference type="SUPFAM" id="SSF81321">
    <property type="entry name" value="Family A G protein-coupled receptor-like"/>
    <property type="match status" value="1"/>
</dbReference>
<keyword evidence="6 10" id="KW-0472">Membrane</keyword>
<keyword evidence="2" id="KW-1003">Cell membrane</keyword>
<gene>
    <name evidence="12" type="ORF">PMEA_00004912</name>
</gene>
<dbReference type="InterPro" id="IPR017452">
    <property type="entry name" value="GPCR_Rhodpsn_7TM"/>
</dbReference>
<feature type="transmembrane region" description="Helical" evidence="10">
    <location>
        <begin position="32"/>
        <end position="53"/>
    </location>
</feature>
<dbReference type="Pfam" id="PF00001">
    <property type="entry name" value="7tm_1"/>
    <property type="match status" value="1"/>
</dbReference>
<dbReference type="PROSITE" id="PS00237">
    <property type="entry name" value="G_PROTEIN_RECEP_F1_1"/>
    <property type="match status" value="1"/>
</dbReference>
<dbReference type="PANTHER" id="PTHR24249">
    <property type="entry name" value="HISTAMINE RECEPTOR-RELATED G-PROTEIN COUPLED RECEPTOR"/>
    <property type="match status" value="1"/>
</dbReference>
<feature type="transmembrane region" description="Helical" evidence="10">
    <location>
        <begin position="259"/>
        <end position="281"/>
    </location>
</feature>
<evidence type="ECO:0000256" key="3">
    <source>
        <dbReference type="ARBA" id="ARBA00022692"/>
    </source>
</evidence>
<dbReference type="PRINTS" id="PR00237">
    <property type="entry name" value="GPCRRHODOPSN"/>
</dbReference>
<feature type="transmembrane region" description="Helical" evidence="10">
    <location>
        <begin position="146"/>
        <end position="167"/>
    </location>
</feature>
<evidence type="ECO:0000256" key="1">
    <source>
        <dbReference type="ARBA" id="ARBA00004651"/>
    </source>
</evidence>
<sequence>MTNDTLIQCLFLTYHKIEKTKSLITLSVIVSVWNGILFGVALVANGLVCTAILKHRELRVRASNTLLLLLSMSDFCVAFAVQPLYTLRRYLELQERYHCWVMLCYRVLWHLSIGTSFLILFFIACERYIALFYTFKYKEIITVPRLVIFTGVFVASWAIFVISRFFGLSTAQYYTAAISFIITFVTFIIFVYIRIFRLARRHHFQISRMLMAQSSMIARESKITKTTAYIVGAVLTCYSPLLISLVAVKFFDDKIFHYYVFPVTDCFVFSNSALNPLIYCWRNSDLRRCIRMMLQFCSLR</sequence>
<keyword evidence="5 9" id="KW-0297">G-protein coupled receptor</keyword>
<evidence type="ECO:0000256" key="8">
    <source>
        <dbReference type="ARBA" id="ARBA00023224"/>
    </source>
</evidence>
<keyword evidence="8 9" id="KW-0807">Transducer</keyword>
<dbReference type="PROSITE" id="PS50262">
    <property type="entry name" value="G_PROTEIN_RECEP_F1_2"/>
    <property type="match status" value="1"/>
</dbReference>
<feature type="transmembrane region" description="Helical" evidence="10">
    <location>
        <begin position="107"/>
        <end position="125"/>
    </location>
</feature>
<keyword evidence="13" id="KW-1185">Reference proteome</keyword>
<dbReference type="EMBL" id="CALNXJ010000013">
    <property type="protein sequence ID" value="CAH3112000.1"/>
    <property type="molecule type" value="Genomic_DNA"/>
</dbReference>
<keyword evidence="4 10" id="KW-1133">Transmembrane helix</keyword>
<evidence type="ECO:0000313" key="12">
    <source>
        <dbReference type="EMBL" id="CAH3112000.1"/>
    </source>
</evidence>
<feature type="transmembrane region" description="Helical" evidence="10">
    <location>
        <begin position="65"/>
        <end position="87"/>
    </location>
</feature>
<feature type="transmembrane region" description="Helical" evidence="10">
    <location>
        <begin position="226"/>
        <end position="247"/>
    </location>
</feature>
<organism evidence="12 13">
    <name type="scientific">Pocillopora meandrina</name>
    <dbReference type="NCBI Taxonomy" id="46732"/>
    <lineage>
        <taxon>Eukaryota</taxon>
        <taxon>Metazoa</taxon>
        <taxon>Cnidaria</taxon>
        <taxon>Anthozoa</taxon>
        <taxon>Hexacorallia</taxon>
        <taxon>Scleractinia</taxon>
        <taxon>Astrocoeniina</taxon>
        <taxon>Pocilloporidae</taxon>
        <taxon>Pocillopora</taxon>
    </lineage>
</organism>
<evidence type="ECO:0000256" key="4">
    <source>
        <dbReference type="ARBA" id="ARBA00022989"/>
    </source>
</evidence>
<proteinExistence type="inferred from homology"/>
<dbReference type="GO" id="GO:0004930">
    <property type="term" value="F:G protein-coupled receptor activity"/>
    <property type="evidence" value="ECO:0007669"/>
    <property type="project" value="UniProtKB-KW"/>
</dbReference>
<comment type="similarity">
    <text evidence="9">Belongs to the G-protein coupled receptor 1 family.</text>
</comment>
<comment type="subcellular location">
    <subcellularLocation>
        <location evidence="1">Cell membrane</location>
        <topology evidence="1">Multi-pass membrane protein</topology>
    </subcellularLocation>
</comment>
<dbReference type="GO" id="GO:0005886">
    <property type="term" value="C:plasma membrane"/>
    <property type="evidence" value="ECO:0007669"/>
    <property type="project" value="UniProtKB-SubCell"/>
</dbReference>
<dbReference type="SMART" id="SM01381">
    <property type="entry name" value="7TM_GPCR_Srsx"/>
    <property type="match status" value="1"/>
</dbReference>
<feature type="non-terminal residue" evidence="12">
    <location>
        <position position="300"/>
    </location>
</feature>
<evidence type="ECO:0000256" key="9">
    <source>
        <dbReference type="RuleBase" id="RU000688"/>
    </source>
</evidence>
<evidence type="ECO:0000256" key="2">
    <source>
        <dbReference type="ARBA" id="ARBA00022475"/>
    </source>
</evidence>
<dbReference type="InterPro" id="IPR050569">
    <property type="entry name" value="TAAR"/>
</dbReference>
<feature type="domain" description="G-protein coupled receptors family 1 profile" evidence="11">
    <location>
        <begin position="44"/>
        <end position="279"/>
    </location>
</feature>
<evidence type="ECO:0000256" key="6">
    <source>
        <dbReference type="ARBA" id="ARBA00023136"/>
    </source>
</evidence>
<evidence type="ECO:0000259" key="11">
    <source>
        <dbReference type="PROSITE" id="PS50262"/>
    </source>
</evidence>
<feature type="transmembrane region" description="Helical" evidence="10">
    <location>
        <begin position="173"/>
        <end position="193"/>
    </location>
</feature>
<dbReference type="Gene3D" id="1.20.1070.10">
    <property type="entry name" value="Rhodopsin 7-helix transmembrane proteins"/>
    <property type="match status" value="1"/>
</dbReference>
<keyword evidence="3 9" id="KW-0812">Transmembrane</keyword>
<evidence type="ECO:0000313" key="13">
    <source>
        <dbReference type="Proteomes" id="UP001159428"/>
    </source>
</evidence>
<accession>A0AAU9WGT0</accession>
<evidence type="ECO:0000256" key="5">
    <source>
        <dbReference type="ARBA" id="ARBA00023040"/>
    </source>
</evidence>
<evidence type="ECO:0000256" key="7">
    <source>
        <dbReference type="ARBA" id="ARBA00023170"/>
    </source>
</evidence>
<dbReference type="Proteomes" id="UP001159428">
    <property type="component" value="Unassembled WGS sequence"/>
</dbReference>
<dbReference type="PANTHER" id="PTHR24249:SF372">
    <property type="entry name" value="G-PROTEIN COUPLED RECEPTORS FAMILY 1 PROFILE DOMAIN-CONTAINING PROTEIN"/>
    <property type="match status" value="1"/>
</dbReference>
<protein>
    <recommendedName>
        <fullName evidence="11">G-protein coupled receptors family 1 profile domain-containing protein</fullName>
    </recommendedName>
</protein>
<name>A0AAU9WGT0_9CNID</name>
<dbReference type="AlphaFoldDB" id="A0AAU9WGT0"/>
<dbReference type="CDD" id="cd00637">
    <property type="entry name" value="7tm_classA_rhodopsin-like"/>
    <property type="match status" value="1"/>
</dbReference>
<dbReference type="InterPro" id="IPR000276">
    <property type="entry name" value="GPCR_Rhodpsn"/>
</dbReference>